<dbReference type="EMBL" id="JACEIK010003943">
    <property type="protein sequence ID" value="MCD9643630.1"/>
    <property type="molecule type" value="Genomic_DNA"/>
</dbReference>
<accession>A0ABS8VBR4</accession>
<proteinExistence type="predicted"/>
<reference evidence="1 2" key="1">
    <citation type="journal article" date="2021" name="BMC Genomics">
        <title>Datura genome reveals duplications of psychoactive alkaloid biosynthetic genes and high mutation rate following tissue culture.</title>
        <authorList>
            <person name="Rajewski A."/>
            <person name="Carter-House D."/>
            <person name="Stajich J."/>
            <person name="Litt A."/>
        </authorList>
    </citation>
    <scope>NUCLEOTIDE SEQUENCE [LARGE SCALE GENOMIC DNA]</scope>
    <source>
        <strain evidence="1">AR-01</strain>
    </source>
</reference>
<evidence type="ECO:0000313" key="1">
    <source>
        <dbReference type="EMBL" id="MCD9643630.1"/>
    </source>
</evidence>
<organism evidence="1 2">
    <name type="scientific">Datura stramonium</name>
    <name type="common">Jimsonweed</name>
    <name type="synonym">Common thornapple</name>
    <dbReference type="NCBI Taxonomy" id="4076"/>
    <lineage>
        <taxon>Eukaryota</taxon>
        <taxon>Viridiplantae</taxon>
        <taxon>Streptophyta</taxon>
        <taxon>Embryophyta</taxon>
        <taxon>Tracheophyta</taxon>
        <taxon>Spermatophyta</taxon>
        <taxon>Magnoliopsida</taxon>
        <taxon>eudicotyledons</taxon>
        <taxon>Gunneridae</taxon>
        <taxon>Pentapetalae</taxon>
        <taxon>asterids</taxon>
        <taxon>lamiids</taxon>
        <taxon>Solanales</taxon>
        <taxon>Solanaceae</taxon>
        <taxon>Solanoideae</taxon>
        <taxon>Datureae</taxon>
        <taxon>Datura</taxon>
    </lineage>
</organism>
<dbReference type="Proteomes" id="UP000823775">
    <property type="component" value="Unassembled WGS sequence"/>
</dbReference>
<protein>
    <submittedName>
        <fullName evidence="1">Uncharacterized protein</fullName>
    </submittedName>
</protein>
<name>A0ABS8VBR4_DATST</name>
<sequence>MVLSGTEWRSAGVARRCDMLARRSTRFLALHQKSLYQACPHDGQRGYALAQGQERATVTQALFGQDLQAESHILVGMRTPANELLSGDG</sequence>
<keyword evidence="2" id="KW-1185">Reference proteome</keyword>
<evidence type="ECO:0000313" key="2">
    <source>
        <dbReference type="Proteomes" id="UP000823775"/>
    </source>
</evidence>
<gene>
    <name evidence="1" type="ORF">HAX54_031247</name>
</gene>
<comment type="caution">
    <text evidence="1">The sequence shown here is derived from an EMBL/GenBank/DDBJ whole genome shotgun (WGS) entry which is preliminary data.</text>
</comment>